<comment type="catalytic activity">
    <reaction evidence="7">
        <text>L-aspartate + 2-oxoglutarate = oxaloacetate + L-glutamate</text>
        <dbReference type="Rhea" id="RHEA:21824"/>
        <dbReference type="ChEBI" id="CHEBI:16452"/>
        <dbReference type="ChEBI" id="CHEBI:16810"/>
        <dbReference type="ChEBI" id="CHEBI:29985"/>
        <dbReference type="ChEBI" id="CHEBI:29991"/>
        <dbReference type="EC" id="2.6.1.1"/>
    </reaction>
</comment>
<evidence type="ECO:0000256" key="7">
    <source>
        <dbReference type="ARBA" id="ARBA00049185"/>
    </source>
</evidence>
<sequence length="370" mass="39448">MDVMSAAVAREATGASVVRMEVGQPSAPAPQAVIAAAQAAVAGGRIGYTEALGLKALRARIARHYGERYGLDVSPDRVVVTTGSSGGFNLAFLAAFDAGDRILLPAPGYPAYRNVLSVLGLMPVEVETQAATRWSLDAGAIARAHAEAPLAGVLVASPNNPTGTVIGRTALTDLTAAAAERGLWFISDEIYHGLVYEGEETSALAVSDEAIVINSFSKYFCMTGWRVGWMVVPERLVRPIERIAQNLFISVPEISQRAALAAFDAGEELEAVKAVYARNREILLGRLPALGFDEILPADGAFYVYASVRRFSNDSHDFARAMLAEAGVAATPGADFDRTRGHAYIRFSIAGSTADMVEAMDRLERWLTRG</sequence>
<dbReference type="InterPro" id="IPR015421">
    <property type="entry name" value="PyrdxlP-dep_Trfase_major"/>
</dbReference>
<evidence type="ECO:0000256" key="3">
    <source>
        <dbReference type="ARBA" id="ARBA00012753"/>
    </source>
</evidence>
<comment type="similarity">
    <text evidence="2">Belongs to the class-I pyridoxal-phosphate-dependent aminotransferase family.</text>
</comment>
<dbReference type="InterPro" id="IPR015424">
    <property type="entry name" value="PyrdxlP-dep_Trfase"/>
</dbReference>
<evidence type="ECO:0000259" key="8">
    <source>
        <dbReference type="Pfam" id="PF00155"/>
    </source>
</evidence>
<keyword evidence="5 9" id="KW-0808">Transferase</keyword>
<evidence type="ECO:0000256" key="1">
    <source>
        <dbReference type="ARBA" id="ARBA00001933"/>
    </source>
</evidence>
<dbReference type="PANTHER" id="PTHR46383">
    <property type="entry name" value="ASPARTATE AMINOTRANSFERASE"/>
    <property type="match status" value="1"/>
</dbReference>
<reference evidence="9 10" key="1">
    <citation type="submission" date="2019-09" db="EMBL/GenBank/DDBJ databases">
        <title>Segnochrobactrum spirostomi gen. nov., sp. nov., isolated from the ciliate Spirostomum cf. yagiui and description of a novel family, Segnochrobactraceae fam. nov. within the order Rhizobiales of the class Alphaproteobacteria.</title>
        <authorList>
            <person name="Akter S."/>
            <person name="Shazib S.U.A."/>
            <person name="Shin M.K."/>
        </authorList>
    </citation>
    <scope>NUCLEOTIDE SEQUENCE [LARGE SCALE GENOMIC DNA]</scope>
    <source>
        <strain evidence="9 10">Sp-1</strain>
    </source>
</reference>
<keyword evidence="6" id="KW-0663">Pyridoxal phosphate</keyword>
<feature type="domain" description="Aminotransferase class I/classII large" evidence="8">
    <location>
        <begin position="17"/>
        <end position="362"/>
    </location>
</feature>
<dbReference type="GO" id="GO:0030170">
    <property type="term" value="F:pyridoxal phosphate binding"/>
    <property type="evidence" value="ECO:0007669"/>
    <property type="project" value="InterPro"/>
</dbReference>
<accession>A0A6A7Y4I7</accession>
<evidence type="ECO:0000256" key="2">
    <source>
        <dbReference type="ARBA" id="ARBA00007441"/>
    </source>
</evidence>
<dbReference type="RefSeq" id="WP_153487090.1">
    <property type="nucleotide sequence ID" value="NZ_VWNA01000001.1"/>
</dbReference>
<evidence type="ECO:0000256" key="6">
    <source>
        <dbReference type="ARBA" id="ARBA00022898"/>
    </source>
</evidence>
<keyword evidence="4 9" id="KW-0032">Aminotransferase</keyword>
<comment type="cofactor">
    <cofactor evidence="1">
        <name>pyridoxal 5'-phosphate</name>
        <dbReference type="ChEBI" id="CHEBI:597326"/>
    </cofactor>
</comment>
<dbReference type="EC" id="2.6.1.1" evidence="3"/>
<dbReference type="EMBL" id="VWNA01000001">
    <property type="protein sequence ID" value="MQT14054.1"/>
    <property type="molecule type" value="Genomic_DNA"/>
</dbReference>
<evidence type="ECO:0000256" key="5">
    <source>
        <dbReference type="ARBA" id="ARBA00022679"/>
    </source>
</evidence>
<proteinExistence type="inferred from homology"/>
<organism evidence="9 10">
    <name type="scientific">Segnochrobactrum spirostomi</name>
    <dbReference type="NCBI Taxonomy" id="2608987"/>
    <lineage>
        <taxon>Bacteria</taxon>
        <taxon>Pseudomonadati</taxon>
        <taxon>Pseudomonadota</taxon>
        <taxon>Alphaproteobacteria</taxon>
        <taxon>Hyphomicrobiales</taxon>
        <taxon>Segnochrobactraceae</taxon>
        <taxon>Segnochrobactrum</taxon>
    </lineage>
</organism>
<dbReference type="AlphaFoldDB" id="A0A6A7Y4I7"/>
<dbReference type="Pfam" id="PF00155">
    <property type="entry name" value="Aminotran_1_2"/>
    <property type="match status" value="1"/>
</dbReference>
<comment type="caution">
    <text evidence="9">The sequence shown here is derived from an EMBL/GenBank/DDBJ whole genome shotgun (WGS) entry which is preliminary data.</text>
</comment>
<dbReference type="SUPFAM" id="SSF53383">
    <property type="entry name" value="PLP-dependent transferases"/>
    <property type="match status" value="1"/>
</dbReference>
<dbReference type="GO" id="GO:0004069">
    <property type="term" value="F:L-aspartate:2-oxoglutarate aminotransferase activity"/>
    <property type="evidence" value="ECO:0007669"/>
    <property type="project" value="UniProtKB-EC"/>
</dbReference>
<protein>
    <recommendedName>
        <fullName evidence="3">aspartate transaminase</fullName>
        <ecNumber evidence="3">2.6.1.1</ecNumber>
    </recommendedName>
</protein>
<dbReference type="CDD" id="cd00609">
    <property type="entry name" value="AAT_like"/>
    <property type="match status" value="1"/>
</dbReference>
<dbReference type="InterPro" id="IPR004839">
    <property type="entry name" value="Aminotransferase_I/II_large"/>
</dbReference>
<gene>
    <name evidence="9" type="ORF">F0357_15670</name>
</gene>
<keyword evidence="10" id="KW-1185">Reference proteome</keyword>
<dbReference type="PRINTS" id="PR00753">
    <property type="entry name" value="ACCSYNTHASE"/>
</dbReference>
<dbReference type="InterPro" id="IPR050596">
    <property type="entry name" value="AspAT/PAT-like"/>
</dbReference>
<dbReference type="Proteomes" id="UP000332515">
    <property type="component" value="Unassembled WGS sequence"/>
</dbReference>
<evidence type="ECO:0000313" key="10">
    <source>
        <dbReference type="Proteomes" id="UP000332515"/>
    </source>
</evidence>
<dbReference type="GO" id="GO:0006520">
    <property type="term" value="P:amino acid metabolic process"/>
    <property type="evidence" value="ECO:0007669"/>
    <property type="project" value="InterPro"/>
</dbReference>
<name>A0A6A7Y4I7_9HYPH</name>
<evidence type="ECO:0000313" key="9">
    <source>
        <dbReference type="EMBL" id="MQT14054.1"/>
    </source>
</evidence>
<dbReference type="PANTHER" id="PTHR46383:SF2">
    <property type="entry name" value="AMINOTRANSFERASE"/>
    <property type="match status" value="1"/>
</dbReference>
<evidence type="ECO:0000256" key="4">
    <source>
        <dbReference type="ARBA" id="ARBA00022576"/>
    </source>
</evidence>
<dbReference type="Gene3D" id="3.40.640.10">
    <property type="entry name" value="Type I PLP-dependent aspartate aminotransferase-like (Major domain)"/>
    <property type="match status" value="1"/>
</dbReference>